<sequence>MSSVSERTARHQRIMGPLLVAAILFGLAGLPIAVWLDLRGLSERMLATQAVETGRIIDQMRSFYASDVVQAVNGATGRVVTTHDYKGVPNAIPIPATLSLELGDRISGGDGAVKYRFVSDLPFKDRKPHELDAFEAAALADLRAHPQTNFVSETTGSIFDRQVRIAAPIRMESACVRCHNAHPLSPKTDWKVGDVRGIQEIVLRQPIAANVLAFKYLLGYFILAALAGTTFLLLQARQSRLIDRMNRELTESNGFLAAISVQIAKYISPQVYKSIFSGERDVSVATERKKLTIFFSDIKDFTATTERLQPEELTALLNEYLTEMTAIALKHGGTVDKYIGDAMLVFFGDPETRGVREDAQACVRMAIEMQKRLGQLNARWRRAGIERPFQARIGINTGYCNVGNFGSDDRMDYTIIGAEANLAARLQSVAAPGGITLSYETYALVSDIVRAGPQEPIRMKGISREVVPYAIEGDLAAEAPETVFSEHARGIDFYIDVDALEADGAARLRKRLLETLAAVDRRMTGSGAPSPEPQPGALQPAAAG</sequence>
<name>A0A6B9FR08_9HYPH</name>
<dbReference type="CDD" id="cd07302">
    <property type="entry name" value="CHD"/>
    <property type="match status" value="1"/>
</dbReference>
<dbReference type="KEGG" id="mmes:MMSR116_17190"/>
<gene>
    <name evidence="4" type="ORF">MMSR116_17190</name>
</gene>
<feature type="transmembrane region" description="Helical" evidence="2">
    <location>
        <begin position="14"/>
        <end position="36"/>
    </location>
</feature>
<reference evidence="4 5" key="2">
    <citation type="journal article" date="2013" name="Genome Announc.">
        <title>Draft Genome Sequence of Methylobacterium mesophilicum Strain SR1.6/6, Isolated from Citrus sinensis.</title>
        <authorList>
            <person name="Marinho Almeida D."/>
            <person name="Dini-Andreote F."/>
            <person name="Camargo Neves A.A."/>
            <person name="Juca Ramos R.T."/>
            <person name="Andreote F.D."/>
            <person name="Carneiro A.R."/>
            <person name="Oliveira de Souza Lima A."/>
            <person name="Caracciolo Gomes de Sa P.H."/>
            <person name="Ribeiro Barbosa M.S."/>
            <person name="Araujo W.L."/>
            <person name="Silva A."/>
        </authorList>
    </citation>
    <scope>NUCLEOTIDE SEQUENCE [LARGE SCALE GENOMIC DNA]</scope>
    <source>
        <strain evidence="4 5">SR1.6/6</strain>
    </source>
</reference>
<evidence type="ECO:0000313" key="4">
    <source>
        <dbReference type="EMBL" id="QGY03434.1"/>
    </source>
</evidence>
<evidence type="ECO:0000313" key="5">
    <source>
        <dbReference type="Proteomes" id="UP000012488"/>
    </source>
</evidence>
<protein>
    <submittedName>
        <fullName evidence="4">Adenylate/guanylate cyclase domain-containing protein</fullName>
    </submittedName>
</protein>
<dbReference type="GO" id="GO:0035556">
    <property type="term" value="P:intracellular signal transduction"/>
    <property type="evidence" value="ECO:0007669"/>
    <property type="project" value="InterPro"/>
</dbReference>
<feature type="domain" description="Guanylate cyclase" evidence="3">
    <location>
        <begin position="292"/>
        <end position="427"/>
    </location>
</feature>
<dbReference type="AlphaFoldDB" id="A0A6B9FR08"/>
<dbReference type="InterPro" id="IPR021796">
    <property type="entry name" value="Tll0287-like_dom"/>
</dbReference>
<dbReference type="InterPro" id="IPR001054">
    <property type="entry name" value="A/G_cyclase"/>
</dbReference>
<evidence type="ECO:0000256" key="1">
    <source>
        <dbReference type="SAM" id="MobiDB-lite"/>
    </source>
</evidence>
<proteinExistence type="predicted"/>
<dbReference type="OrthoDB" id="9789782at2"/>
<dbReference type="RefSeq" id="WP_010686640.1">
    <property type="nucleotide sequence ID" value="NZ_CP043538.1"/>
</dbReference>
<keyword evidence="2" id="KW-1133">Transmembrane helix</keyword>
<keyword evidence="2" id="KW-0472">Membrane</keyword>
<reference evidence="4 5" key="1">
    <citation type="journal article" date="2012" name="Genet. Mol. Biol.">
        <title>Analysis of 16S rRNA and mxaF genes revealing insights into Methylobacterium niche-specific plant association.</title>
        <authorList>
            <person name="Dourado M.N."/>
            <person name="Andreote F.D."/>
            <person name="Dini-Andreote F."/>
            <person name="Conti R."/>
            <person name="Araujo J.M."/>
            <person name="Araujo W.L."/>
        </authorList>
    </citation>
    <scope>NUCLEOTIDE SEQUENCE [LARGE SCALE GENOMIC DNA]</scope>
    <source>
        <strain evidence="4 5">SR1.6/6</strain>
    </source>
</reference>
<dbReference type="Gene3D" id="3.30.70.1230">
    <property type="entry name" value="Nucleotide cyclase"/>
    <property type="match status" value="1"/>
</dbReference>
<evidence type="ECO:0000259" key="3">
    <source>
        <dbReference type="PROSITE" id="PS50125"/>
    </source>
</evidence>
<dbReference type="EMBL" id="CP043538">
    <property type="protein sequence ID" value="QGY03434.1"/>
    <property type="molecule type" value="Genomic_DNA"/>
</dbReference>
<dbReference type="SUPFAM" id="SSF55073">
    <property type="entry name" value="Nucleotide cyclase"/>
    <property type="match status" value="1"/>
</dbReference>
<feature type="compositionally biased region" description="Low complexity" evidence="1">
    <location>
        <begin position="535"/>
        <end position="544"/>
    </location>
</feature>
<dbReference type="PANTHER" id="PTHR43081">
    <property type="entry name" value="ADENYLATE CYCLASE, TERMINAL-DIFFERENTIATION SPECIFIC-RELATED"/>
    <property type="match status" value="1"/>
</dbReference>
<dbReference type="PANTHER" id="PTHR43081:SF18">
    <property type="entry name" value="BLL7624 PROTEIN"/>
    <property type="match status" value="1"/>
</dbReference>
<dbReference type="SMART" id="SM00044">
    <property type="entry name" value="CYCc"/>
    <property type="match status" value="1"/>
</dbReference>
<dbReference type="GO" id="GO:0006171">
    <property type="term" value="P:cAMP biosynthetic process"/>
    <property type="evidence" value="ECO:0007669"/>
    <property type="project" value="TreeGrafter"/>
</dbReference>
<evidence type="ECO:0000256" key="2">
    <source>
        <dbReference type="SAM" id="Phobius"/>
    </source>
</evidence>
<accession>A0A6B9FR08</accession>
<dbReference type="PROSITE" id="PS50125">
    <property type="entry name" value="GUANYLATE_CYCLASE_2"/>
    <property type="match status" value="1"/>
</dbReference>
<dbReference type="InterPro" id="IPR050697">
    <property type="entry name" value="Adenylyl/Guanylyl_Cyclase_3/4"/>
</dbReference>
<feature type="transmembrane region" description="Helical" evidence="2">
    <location>
        <begin position="213"/>
        <end position="234"/>
    </location>
</feature>
<keyword evidence="2" id="KW-0812">Transmembrane</keyword>
<feature type="region of interest" description="Disordered" evidence="1">
    <location>
        <begin position="522"/>
        <end position="544"/>
    </location>
</feature>
<dbReference type="InterPro" id="IPR029787">
    <property type="entry name" value="Nucleotide_cyclase"/>
</dbReference>
<dbReference type="GO" id="GO:0004016">
    <property type="term" value="F:adenylate cyclase activity"/>
    <property type="evidence" value="ECO:0007669"/>
    <property type="project" value="UniProtKB-ARBA"/>
</dbReference>
<dbReference type="Pfam" id="PF00211">
    <property type="entry name" value="Guanylate_cyc"/>
    <property type="match status" value="1"/>
</dbReference>
<dbReference type="Pfam" id="PF11845">
    <property type="entry name" value="Tll0287-like"/>
    <property type="match status" value="1"/>
</dbReference>
<organism evidence="4 5">
    <name type="scientific">Methylobacterium mesophilicum SR1.6/6</name>
    <dbReference type="NCBI Taxonomy" id="908290"/>
    <lineage>
        <taxon>Bacteria</taxon>
        <taxon>Pseudomonadati</taxon>
        <taxon>Pseudomonadota</taxon>
        <taxon>Alphaproteobacteria</taxon>
        <taxon>Hyphomicrobiales</taxon>
        <taxon>Methylobacteriaceae</taxon>
        <taxon>Methylobacterium</taxon>
    </lineage>
</organism>
<dbReference type="Proteomes" id="UP000012488">
    <property type="component" value="Chromosome"/>
</dbReference>